<gene>
    <name evidence="2" type="ORF">AA12717_1353</name>
</gene>
<evidence type="ECO:0000313" key="3">
    <source>
        <dbReference type="Proteomes" id="UP001060895"/>
    </source>
</evidence>
<dbReference type="EMBL" id="BAQP01000064">
    <property type="protein sequence ID" value="GBQ22989.1"/>
    <property type="molecule type" value="Genomic_DNA"/>
</dbReference>
<feature type="signal peptide" evidence="1">
    <location>
        <begin position="1"/>
        <end position="21"/>
    </location>
</feature>
<sequence>MKAIRTLCAIGLLGMASHALAAPPGGFAGSWVNDNIRSSWSDGNFPTGKMSLRIQVTFSQDHMIYHSVNDTAKGKPPMVIDFDAVMDGKPYPLTGSARYDTVRVRRLGDDQIELLELKGGDVIVGAIWQLKDNGKTLMRWGIGKSPEGKSKSYQEFFSRG</sequence>
<dbReference type="Proteomes" id="UP001060895">
    <property type="component" value="Unassembled WGS sequence"/>
</dbReference>
<name>A0ABQ0P5D5_9PROT</name>
<feature type="chain" id="PRO_5046022342" evidence="1">
    <location>
        <begin position="22"/>
        <end position="160"/>
    </location>
</feature>
<keyword evidence="3" id="KW-1185">Reference proteome</keyword>
<organism evidence="2 3">
    <name type="scientific">Gluconacetobacter sacchari DSM 12717</name>
    <dbReference type="NCBI Taxonomy" id="1307940"/>
    <lineage>
        <taxon>Bacteria</taxon>
        <taxon>Pseudomonadati</taxon>
        <taxon>Pseudomonadota</taxon>
        <taxon>Alphaproteobacteria</taxon>
        <taxon>Acetobacterales</taxon>
        <taxon>Acetobacteraceae</taxon>
        <taxon>Gluconacetobacter</taxon>
    </lineage>
</organism>
<keyword evidence="1" id="KW-0732">Signal</keyword>
<reference evidence="2" key="1">
    <citation type="submission" date="2013-04" db="EMBL/GenBank/DDBJ databases">
        <title>The genome sequencing project of 58 acetic acid bacteria.</title>
        <authorList>
            <person name="Okamoto-Kainuma A."/>
            <person name="Ishikawa M."/>
            <person name="Umino S."/>
            <person name="Koizumi Y."/>
            <person name="Shiwa Y."/>
            <person name="Yoshikawa H."/>
            <person name="Matsutani M."/>
            <person name="Matsushita K."/>
        </authorList>
    </citation>
    <scope>NUCLEOTIDE SEQUENCE</scope>
    <source>
        <strain evidence="2">DSM 12717</strain>
    </source>
</reference>
<evidence type="ECO:0000256" key="1">
    <source>
        <dbReference type="SAM" id="SignalP"/>
    </source>
</evidence>
<protein>
    <submittedName>
        <fullName evidence="2">Uncharacterized protein</fullName>
    </submittedName>
</protein>
<proteinExistence type="predicted"/>
<evidence type="ECO:0000313" key="2">
    <source>
        <dbReference type="EMBL" id="GBQ22989.1"/>
    </source>
</evidence>
<accession>A0ABQ0P5D5</accession>
<comment type="caution">
    <text evidence="2">The sequence shown here is derived from an EMBL/GenBank/DDBJ whole genome shotgun (WGS) entry which is preliminary data.</text>
</comment>